<evidence type="ECO:0000313" key="3">
    <source>
        <dbReference type="Proteomes" id="UP001597362"/>
    </source>
</evidence>
<reference evidence="3" key="1">
    <citation type="journal article" date="2019" name="Int. J. Syst. Evol. Microbiol.">
        <title>The Global Catalogue of Microorganisms (GCM) 10K type strain sequencing project: providing services to taxonomists for standard genome sequencing and annotation.</title>
        <authorList>
            <consortium name="The Broad Institute Genomics Platform"/>
            <consortium name="The Broad Institute Genome Sequencing Center for Infectious Disease"/>
            <person name="Wu L."/>
            <person name="Ma J."/>
        </authorList>
    </citation>
    <scope>NUCLEOTIDE SEQUENCE [LARGE SCALE GENOMIC DNA]</scope>
    <source>
        <strain evidence="3">GH52</strain>
    </source>
</reference>
<keyword evidence="3" id="KW-1185">Reference proteome</keyword>
<dbReference type="EMBL" id="JBHUHO010000020">
    <property type="protein sequence ID" value="MFD2115620.1"/>
    <property type="molecule type" value="Genomic_DNA"/>
</dbReference>
<name>A0ABW4YJ21_9BACL</name>
<feature type="transmembrane region" description="Helical" evidence="1">
    <location>
        <begin position="6"/>
        <end position="24"/>
    </location>
</feature>
<evidence type="ECO:0000313" key="2">
    <source>
        <dbReference type="EMBL" id="MFD2115620.1"/>
    </source>
</evidence>
<keyword evidence="1" id="KW-0472">Membrane</keyword>
<evidence type="ECO:0000256" key="1">
    <source>
        <dbReference type="SAM" id="Phobius"/>
    </source>
</evidence>
<dbReference type="PANTHER" id="PTHR40070">
    <property type="entry name" value="UPF0478 PROTEIN YTXG"/>
    <property type="match status" value="1"/>
</dbReference>
<keyword evidence="1" id="KW-0812">Transmembrane</keyword>
<dbReference type="Proteomes" id="UP001597362">
    <property type="component" value="Unassembled WGS sequence"/>
</dbReference>
<keyword evidence="1" id="KW-1133">Transmembrane helix</keyword>
<dbReference type="PANTHER" id="PTHR40070:SF1">
    <property type="entry name" value="UPF0478 PROTEIN YTXG"/>
    <property type="match status" value="1"/>
</dbReference>
<dbReference type="Pfam" id="PF06103">
    <property type="entry name" value="DUF948"/>
    <property type="match status" value="1"/>
</dbReference>
<accession>A0ABW4YJ21</accession>
<dbReference type="RefSeq" id="WP_377770942.1">
    <property type="nucleotide sequence ID" value="NZ_JBHUHO010000020.1"/>
</dbReference>
<protein>
    <submittedName>
        <fullName evidence="2">DUF948 domain-containing protein</fullName>
    </submittedName>
</protein>
<organism evidence="2 3">
    <name type="scientific">Paenibacillus yanchengensis</name>
    <dbReference type="NCBI Taxonomy" id="2035833"/>
    <lineage>
        <taxon>Bacteria</taxon>
        <taxon>Bacillati</taxon>
        <taxon>Bacillota</taxon>
        <taxon>Bacilli</taxon>
        <taxon>Bacillales</taxon>
        <taxon>Paenibacillaceae</taxon>
        <taxon>Paenibacillus</taxon>
    </lineage>
</organism>
<gene>
    <name evidence="2" type="ORF">ACFSJH_07745</name>
</gene>
<proteinExistence type="predicted"/>
<dbReference type="InterPro" id="IPR009293">
    <property type="entry name" value="UPF0478"/>
</dbReference>
<sequence length="143" mass="15723">MELFMQIGIVIIAIGSIILIYSIVQTMKVLRAAIEEMQLMIGQVRVDVSHISDDIKKAVHNTNEMTIDVKSKLSSLDSVFDAANDIGQTVQAFTGIAKQSATQLAVTIEEQQHPVKQSEKQLTSAIVDGVMSTLRIWKKVKGI</sequence>
<comment type="caution">
    <text evidence="2">The sequence shown here is derived from an EMBL/GenBank/DDBJ whole genome shotgun (WGS) entry which is preliminary data.</text>
</comment>